<dbReference type="Gene3D" id="3.40.50.1400">
    <property type="match status" value="2"/>
</dbReference>
<comment type="subcellular location">
    <subcellularLocation>
        <location evidence="9 10">Cytoplasm</location>
    </subcellularLocation>
</comment>
<gene>
    <name evidence="9" type="primary">hemH</name>
    <name evidence="11" type="ORF">MCB1EB_0112</name>
</gene>
<evidence type="ECO:0000256" key="7">
    <source>
        <dbReference type="ARBA" id="ARBA00023244"/>
    </source>
</evidence>
<dbReference type="GO" id="GO:0046872">
    <property type="term" value="F:metal ion binding"/>
    <property type="evidence" value="ECO:0007669"/>
    <property type="project" value="UniProtKB-KW"/>
</dbReference>
<dbReference type="AlphaFoldDB" id="A0A2Z6ES96"/>
<evidence type="ECO:0000313" key="11">
    <source>
        <dbReference type="EMBL" id="BBE08273.1"/>
    </source>
</evidence>
<dbReference type="UniPathway" id="UPA00252">
    <property type="reaction ID" value="UER00325"/>
</dbReference>
<accession>A0A2Z6ES96</accession>
<proteinExistence type="inferred from homology"/>
<protein>
    <recommendedName>
        <fullName evidence="9 10">Ferrochelatase</fullName>
        <ecNumber evidence="9 10">4.98.1.1</ecNumber>
    </recommendedName>
    <alternativeName>
        <fullName evidence="9">Heme synthase</fullName>
    </alternativeName>
    <alternativeName>
        <fullName evidence="9">Protoheme ferro-lyase</fullName>
    </alternativeName>
</protein>
<keyword evidence="2 9" id="KW-0963">Cytoplasm</keyword>
<dbReference type="Proteomes" id="UP000282597">
    <property type="component" value="Chromosome"/>
</dbReference>
<evidence type="ECO:0000256" key="9">
    <source>
        <dbReference type="HAMAP-Rule" id="MF_00323"/>
    </source>
</evidence>
<reference evidence="11 12" key="1">
    <citation type="journal article" date="2018" name="Microbes Environ.">
        <title>Comparative Genomic Insights into Endofungal Lifestyles of Two Bacterial Endosymbionts, Mycoavidus cysteinexigens and Burkholderia rhizoxinica.</title>
        <authorList>
            <person name="Sharmin D."/>
            <person name="Guo Y."/>
            <person name="Nishizawa T."/>
            <person name="Ohshima S."/>
            <person name="Sato Y."/>
            <person name="Takashima Y."/>
            <person name="Narisawa K."/>
            <person name="Ohta H."/>
        </authorList>
    </citation>
    <scope>NUCLEOTIDE SEQUENCE [LARGE SCALE GENOMIC DNA]</scope>
    <source>
        <strain evidence="11 12">B1-EB</strain>
    </source>
</reference>
<dbReference type="InterPro" id="IPR033659">
    <property type="entry name" value="Ferrochelatase_N"/>
</dbReference>
<dbReference type="SUPFAM" id="SSF53800">
    <property type="entry name" value="Chelatase"/>
    <property type="match status" value="1"/>
</dbReference>
<evidence type="ECO:0000256" key="6">
    <source>
        <dbReference type="ARBA" id="ARBA00023239"/>
    </source>
</evidence>
<evidence type="ECO:0000313" key="12">
    <source>
        <dbReference type="Proteomes" id="UP000282597"/>
    </source>
</evidence>
<name>A0A2Z6ES96_9BURK</name>
<comment type="pathway">
    <text evidence="9 10">Porphyrin-containing compound metabolism; protoheme biosynthesis; protoheme from protoporphyrin-IX: step 1/1.</text>
</comment>
<dbReference type="NCBIfam" id="TIGR00109">
    <property type="entry name" value="hemH"/>
    <property type="match status" value="1"/>
</dbReference>
<comment type="function">
    <text evidence="9 10">Catalyzes the ferrous insertion into protoporphyrin IX.</text>
</comment>
<comment type="similarity">
    <text evidence="1 9 10">Belongs to the ferrochelatase family.</text>
</comment>
<evidence type="ECO:0000256" key="2">
    <source>
        <dbReference type="ARBA" id="ARBA00022490"/>
    </source>
</evidence>
<keyword evidence="5 9" id="KW-0350">Heme biosynthesis</keyword>
<keyword evidence="4 9" id="KW-0408">Iron</keyword>
<dbReference type="GO" id="GO:0004325">
    <property type="term" value="F:ferrochelatase activity"/>
    <property type="evidence" value="ECO:0007669"/>
    <property type="project" value="UniProtKB-UniRule"/>
</dbReference>
<dbReference type="KEGG" id="mcys:MCB1EB_0112"/>
<evidence type="ECO:0000256" key="1">
    <source>
        <dbReference type="ARBA" id="ARBA00007718"/>
    </source>
</evidence>
<dbReference type="RefSeq" id="WP_045363734.1">
    <property type="nucleotide sequence ID" value="NZ_AP018150.1"/>
</dbReference>
<dbReference type="GO" id="GO:0006783">
    <property type="term" value="P:heme biosynthetic process"/>
    <property type="evidence" value="ECO:0007669"/>
    <property type="project" value="UniProtKB-UniRule"/>
</dbReference>
<dbReference type="PANTHER" id="PTHR11108">
    <property type="entry name" value="FERROCHELATASE"/>
    <property type="match status" value="1"/>
</dbReference>
<dbReference type="EC" id="4.98.1.1" evidence="9 10"/>
<dbReference type="EMBL" id="AP018150">
    <property type="protein sequence ID" value="BBE08273.1"/>
    <property type="molecule type" value="Genomic_DNA"/>
</dbReference>
<comment type="catalytic activity">
    <reaction evidence="8">
        <text>Fe-coproporphyrin III + 2 H(+) = coproporphyrin III + Fe(2+)</text>
        <dbReference type="Rhea" id="RHEA:49572"/>
        <dbReference type="ChEBI" id="CHEBI:15378"/>
        <dbReference type="ChEBI" id="CHEBI:29033"/>
        <dbReference type="ChEBI" id="CHEBI:68438"/>
        <dbReference type="ChEBI" id="CHEBI:131725"/>
        <dbReference type="EC" id="4.99.1.9"/>
    </reaction>
    <physiologicalReaction direction="right-to-left" evidence="8">
        <dbReference type="Rhea" id="RHEA:49574"/>
    </physiologicalReaction>
</comment>
<dbReference type="InterPro" id="IPR001015">
    <property type="entry name" value="Ferrochelatase"/>
</dbReference>
<dbReference type="InterPro" id="IPR019772">
    <property type="entry name" value="Ferrochelatase_AS"/>
</dbReference>
<dbReference type="CDD" id="cd00419">
    <property type="entry name" value="Ferrochelatase_C"/>
    <property type="match status" value="1"/>
</dbReference>
<evidence type="ECO:0000256" key="8">
    <source>
        <dbReference type="ARBA" id="ARBA00024536"/>
    </source>
</evidence>
<dbReference type="Pfam" id="PF00762">
    <property type="entry name" value="Ferrochelatase"/>
    <property type="match status" value="1"/>
</dbReference>
<keyword evidence="7 9" id="KW-0627">Porphyrin biosynthesis</keyword>
<evidence type="ECO:0000256" key="4">
    <source>
        <dbReference type="ARBA" id="ARBA00023004"/>
    </source>
</evidence>
<dbReference type="PROSITE" id="PS00534">
    <property type="entry name" value="FERROCHELATASE"/>
    <property type="match status" value="1"/>
</dbReference>
<comment type="catalytic activity">
    <reaction evidence="9 10">
        <text>heme b + 2 H(+) = protoporphyrin IX + Fe(2+)</text>
        <dbReference type="Rhea" id="RHEA:22584"/>
        <dbReference type="ChEBI" id="CHEBI:15378"/>
        <dbReference type="ChEBI" id="CHEBI:29033"/>
        <dbReference type="ChEBI" id="CHEBI:57306"/>
        <dbReference type="ChEBI" id="CHEBI:60344"/>
        <dbReference type="EC" id="4.98.1.1"/>
    </reaction>
</comment>
<dbReference type="FunFam" id="3.40.50.1400:FF:000002">
    <property type="entry name" value="Ferrochelatase"/>
    <property type="match status" value="1"/>
</dbReference>
<feature type="binding site" evidence="9">
    <location>
        <position position="214"/>
    </location>
    <ligand>
        <name>Fe(2+)</name>
        <dbReference type="ChEBI" id="CHEBI:29033"/>
    </ligand>
</feature>
<dbReference type="GO" id="GO:0005737">
    <property type="term" value="C:cytoplasm"/>
    <property type="evidence" value="ECO:0007669"/>
    <property type="project" value="UniProtKB-SubCell"/>
</dbReference>
<feature type="binding site" evidence="9">
    <location>
        <position position="295"/>
    </location>
    <ligand>
        <name>Fe(2+)</name>
        <dbReference type="ChEBI" id="CHEBI:29033"/>
    </ligand>
</feature>
<evidence type="ECO:0000256" key="3">
    <source>
        <dbReference type="ARBA" id="ARBA00022723"/>
    </source>
</evidence>
<organism evidence="11 12">
    <name type="scientific">Mycoavidus cysteinexigens</name>
    <dbReference type="NCBI Taxonomy" id="1553431"/>
    <lineage>
        <taxon>Bacteria</taxon>
        <taxon>Pseudomonadati</taxon>
        <taxon>Pseudomonadota</taxon>
        <taxon>Betaproteobacteria</taxon>
        <taxon>Burkholderiales</taxon>
        <taxon>Burkholderiaceae</taxon>
        <taxon>Mycoavidus</taxon>
    </lineage>
</organism>
<dbReference type="PANTHER" id="PTHR11108:SF1">
    <property type="entry name" value="FERROCHELATASE, MITOCHONDRIAL"/>
    <property type="match status" value="1"/>
</dbReference>
<keyword evidence="6 9" id="KW-0456">Lyase</keyword>
<keyword evidence="3 9" id="KW-0479">Metal-binding</keyword>
<keyword evidence="12" id="KW-1185">Reference proteome</keyword>
<evidence type="ECO:0000256" key="5">
    <source>
        <dbReference type="ARBA" id="ARBA00023133"/>
    </source>
</evidence>
<dbReference type="CDD" id="cd03411">
    <property type="entry name" value="Ferrochelatase_N"/>
    <property type="match status" value="1"/>
</dbReference>
<dbReference type="InterPro" id="IPR033644">
    <property type="entry name" value="Ferrochelatase_C"/>
</dbReference>
<sequence length="353" mass="39719">MHFELEPQIHPSHASRVAVLLINLGTPDRPTPRSVRRYLAEFLSDPRVIEIPALIWQLILRLIILPLRGRAAAAKYRSIWLSEGSPLRVYTAQQAQALQQQLNAQGYAVSVEYAMRYGSRNIHEMLTQLKRSGVERVLLLPMYPQYCAATTASAFDMAFTALQRMRNQPELRTIRHYADFMPYLDALAAQVRAHWAVHGLPDFASGSRLLLSFHGVPKRIIDLGDPYYMHCQLTATLLAQRLNLSDAEYRITFQSRFGRAEWLRPDTAIVLKELGAAGVKRVDVLCPGFTADCLETLEEIGIEGRAIFLQAGGETYHYIPCLNAAPWFIDGLADLVRLHLQGWPVQNSSGAIS</sequence>
<dbReference type="HAMAP" id="MF_00323">
    <property type="entry name" value="Ferrochelatase"/>
    <property type="match status" value="1"/>
</dbReference>
<evidence type="ECO:0000256" key="10">
    <source>
        <dbReference type="RuleBase" id="RU000607"/>
    </source>
</evidence>